<protein>
    <recommendedName>
        <fullName evidence="3">RxLR effector candidate protein</fullName>
    </recommendedName>
</protein>
<dbReference type="EnsemblProtists" id="HpaT804032">
    <property type="protein sequence ID" value="HpaP804032"/>
    <property type="gene ID" value="HpaG804032"/>
</dbReference>
<dbReference type="InParanoid" id="M4BCL6"/>
<dbReference type="EMBL" id="JH598136">
    <property type="status" value="NOT_ANNOTATED_CDS"/>
    <property type="molecule type" value="Genomic_DNA"/>
</dbReference>
<accession>M4BCL6</accession>
<evidence type="ECO:0000313" key="1">
    <source>
        <dbReference type="EnsemblProtists" id="HpaP804032"/>
    </source>
</evidence>
<name>M4BCL6_HYAAE</name>
<dbReference type="AlphaFoldDB" id="M4BCL6"/>
<dbReference type="HOGENOM" id="CLU_130153_0_0_1"/>
<reference evidence="1" key="2">
    <citation type="submission" date="2015-06" db="UniProtKB">
        <authorList>
            <consortium name="EnsemblProtists"/>
        </authorList>
    </citation>
    <scope>IDENTIFICATION</scope>
    <source>
        <strain evidence="1">Emoy2</strain>
    </source>
</reference>
<evidence type="ECO:0008006" key="3">
    <source>
        <dbReference type="Google" id="ProtNLM"/>
    </source>
</evidence>
<organism evidence="1 2">
    <name type="scientific">Hyaloperonospora arabidopsidis (strain Emoy2)</name>
    <name type="common">Downy mildew agent</name>
    <name type="synonym">Peronospora arabidopsidis</name>
    <dbReference type="NCBI Taxonomy" id="559515"/>
    <lineage>
        <taxon>Eukaryota</taxon>
        <taxon>Sar</taxon>
        <taxon>Stramenopiles</taxon>
        <taxon>Oomycota</taxon>
        <taxon>Peronosporomycetes</taxon>
        <taxon>Peronosporales</taxon>
        <taxon>Peronosporaceae</taxon>
        <taxon>Hyaloperonospora</taxon>
    </lineage>
</organism>
<evidence type="ECO:0000313" key="2">
    <source>
        <dbReference type="Proteomes" id="UP000011713"/>
    </source>
</evidence>
<sequence length="177" mass="20572">MDARFPMALLSHRMCLVVLVDEALNVNHQLDTRLPAVVRRRIAAPANKIACSSPLHVTVAQDKLHTEVGQLQQRLHDLCDRTEQERQERLYLEVWVKRIRLYRPNDRSEYAFYQLENERNLQAFRDEVADIRLQHAALQSQIKKLARFQKNLLEVLKRGGCIRPRKIPRGDGTGGDD</sequence>
<keyword evidence="2" id="KW-1185">Reference proteome</keyword>
<dbReference type="VEuPathDB" id="FungiDB:HpaG804032"/>
<proteinExistence type="predicted"/>
<dbReference type="Proteomes" id="UP000011713">
    <property type="component" value="Unassembled WGS sequence"/>
</dbReference>
<reference evidence="2" key="1">
    <citation type="journal article" date="2010" name="Science">
        <title>Signatures of adaptation to obligate biotrophy in the Hyaloperonospora arabidopsidis genome.</title>
        <authorList>
            <person name="Baxter L."/>
            <person name="Tripathy S."/>
            <person name="Ishaque N."/>
            <person name="Boot N."/>
            <person name="Cabral A."/>
            <person name="Kemen E."/>
            <person name="Thines M."/>
            <person name="Ah-Fong A."/>
            <person name="Anderson R."/>
            <person name="Badejoko W."/>
            <person name="Bittner-Eddy P."/>
            <person name="Boore J.L."/>
            <person name="Chibucos M.C."/>
            <person name="Coates M."/>
            <person name="Dehal P."/>
            <person name="Delehaunty K."/>
            <person name="Dong S."/>
            <person name="Downton P."/>
            <person name="Dumas B."/>
            <person name="Fabro G."/>
            <person name="Fronick C."/>
            <person name="Fuerstenberg S.I."/>
            <person name="Fulton L."/>
            <person name="Gaulin E."/>
            <person name="Govers F."/>
            <person name="Hughes L."/>
            <person name="Humphray S."/>
            <person name="Jiang R.H."/>
            <person name="Judelson H."/>
            <person name="Kamoun S."/>
            <person name="Kyung K."/>
            <person name="Meijer H."/>
            <person name="Minx P."/>
            <person name="Morris P."/>
            <person name="Nelson J."/>
            <person name="Phuntumart V."/>
            <person name="Qutob D."/>
            <person name="Rehmany A."/>
            <person name="Rougon-Cardoso A."/>
            <person name="Ryden P."/>
            <person name="Torto-Alalibo T."/>
            <person name="Studholme D."/>
            <person name="Wang Y."/>
            <person name="Win J."/>
            <person name="Wood J."/>
            <person name="Clifton S.W."/>
            <person name="Rogers J."/>
            <person name="Van den Ackerveken G."/>
            <person name="Jones J.D."/>
            <person name="McDowell J.M."/>
            <person name="Beynon J."/>
            <person name="Tyler B.M."/>
        </authorList>
    </citation>
    <scope>NUCLEOTIDE SEQUENCE [LARGE SCALE GENOMIC DNA]</scope>
    <source>
        <strain evidence="2">Emoy2</strain>
    </source>
</reference>